<proteinExistence type="predicted"/>
<name>A0A1G9PV28_9PROT</name>
<protein>
    <recommendedName>
        <fullName evidence="5">Membrane domain of glycerophosphoryl diester phosphodiesterase</fullName>
    </recommendedName>
</protein>
<evidence type="ECO:0000313" key="3">
    <source>
        <dbReference type="EMBL" id="SDM02341.1"/>
    </source>
</evidence>
<dbReference type="STRING" id="144026.SAMN04488568_10433"/>
<feature type="transmembrane region" description="Helical" evidence="2">
    <location>
        <begin position="178"/>
        <end position="206"/>
    </location>
</feature>
<organism evidence="3 4">
    <name type="scientific">Maricaulis salignorans</name>
    <dbReference type="NCBI Taxonomy" id="144026"/>
    <lineage>
        <taxon>Bacteria</taxon>
        <taxon>Pseudomonadati</taxon>
        <taxon>Pseudomonadota</taxon>
        <taxon>Alphaproteobacteria</taxon>
        <taxon>Maricaulales</taxon>
        <taxon>Maricaulaceae</taxon>
        <taxon>Maricaulis</taxon>
    </lineage>
</organism>
<feature type="transmembrane region" description="Helical" evidence="2">
    <location>
        <begin position="227"/>
        <end position="260"/>
    </location>
</feature>
<dbReference type="PROSITE" id="PS51257">
    <property type="entry name" value="PROKAR_LIPOPROTEIN"/>
    <property type="match status" value="1"/>
</dbReference>
<keyword evidence="2" id="KW-0472">Membrane</keyword>
<dbReference type="OrthoDB" id="7626257at2"/>
<dbReference type="Proteomes" id="UP000199759">
    <property type="component" value="Unassembled WGS sequence"/>
</dbReference>
<feature type="transmembrane region" description="Helical" evidence="2">
    <location>
        <begin position="26"/>
        <end position="55"/>
    </location>
</feature>
<keyword evidence="4" id="KW-1185">Reference proteome</keyword>
<feature type="transmembrane region" description="Helical" evidence="2">
    <location>
        <begin position="76"/>
        <end position="98"/>
    </location>
</feature>
<evidence type="ECO:0000313" key="4">
    <source>
        <dbReference type="Proteomes" id="UP000199759"/>
    </source>
</evidence>
<feature type="transmembrane region" description="Helical" evidence="2">
    <location>
        <begin position="134"/>
        <end position="158"/>
    </location>
</feature>
<feature type="region of interest" description="Disordered" evidence="1">
    <location>
        <begin position="329"/>
        <end position="351"/>
    </location>
</feature>
<dbReference type="RefSeq" id="WP_091767658.1">
    <property type="nucleotide sequence ID" value="NZ_FNHG01000004.1"/>
</dbReference>
<accession>A0A1G9PV28</accession>
<evidence type="ECO:0008006" key="5">
    <source>
        <dbReference type="Google" id="ProtNLM"/>
    </source>
</evidence>
<dbReference type="AlphaFoldDB" id="A0A1G9PV28"/>
<keyword evidence="2" id="KW-0812">Transmembrane</keyword>
<reference evidence="3 4" key="1">
    <citation type="submission" date="2016-10" db="EMBL/GenBank/DDBJ databases">
        <authorList>
            <person name="de Groot N.N."/>
        </authorList>
    </citation>
    <scope>NUCLEOTIDE SEQUENCE [LARGE SCALE GENOMIC DNA]</scope>
    <source>
        <strain evidence="3 4">DSM 16077</strain>
    </source>
</reference>
<sequence length="351" mass="36962">MTGKAFDIGDGIFFFFKRFGENPLGVIWIAACQALVVGALAALAFMLLGPFYIGLFDLVAQEAGGTLSESQMEREVLALIGPFLASMPLIALLGIVSALMFQAAWLRFLTRGEIAAVIPFRFGGDELRLLGVNLLYIVVGIAAYLGIAMAAGIVALLAAGVFAGSDGSMVGGMATGLIVFLGILAISIMVIVFCIRLASAPALTVVDRRIRFFESWTASKGVFWHMALSYLVVIGLILVLSTILGTVIQLVFLGAFLPVLMEFAQLAEGRGDVSPDEVIAMLQGMLNTPGVVIGLATGLVLGYAMQIMFEGMWHGVGAYNAVRYRADGGPEETDSPTLTADHPAGASPSEG</sequence>
<evidence type="ECO:0000256" key="1">
    <source>
        <dbReference type="SAM" id="MobiDB-lite"/>
    </source>
</evidence>
<feature type="transmembrane region" description="Helical" evidence="2">
    <location>
        <begin position="280"/>
        <end position="304"/>
    </location>
</feature>
<keyword evidence="2" id="KW-1133">Transmembrane helix</keyword>
<evidence type="ECO:0000256" key="2">
    <source>
        <dbReference type="SAM" id="Phobius"/>
    </source>
</evidence>
<dbReference type="EMBL" id="FNHG01000004">
    <property type="protein sequence ID" value="SDM02341.1"/>
    <property type="molecule type" value="Genomic_DNA"/>
</dbReference>
<gene>
    <name evidence="3" type="ORF">SAMN04488568_10433</name>
</gene>